<reference evidence="2 3" key="1">
    <citation type="submission" date="2017-06" db="EMBL/GenBank/DDBJ databases">
        <title>A platform for efficient transgenesis in Macrostomum lignano, a flatworm model organism for stem cell research.</title>
        <authorList>
            <person name="Berezikov E."/>
        </authorList>
    </citation>
    <scope>NUCLEOTIDE SEQUENCE [LARGE SCALE GENOMIC DNA]</scope>
    <source>
        <strain evidence="2">DV1</strain>
        <tissue evidence="2">Whole organism</tissue>
    </source>
</reference>
<dbReference type="EMBL" id="NIVC01000864">
    <property type="protein sequence ID" value="PAA75742.1"/>
    <property type="molecule type" value="Genomic_DNA"/>
</dbReference>
<keyword evidence="3" id="KW-1185">Reference proteome</keyword>
<comment type="caution">
    <text evidence="2">The sequence shown here is derived from an EMBL/GenBank/DDBJ whole genome shotgun (WGS) entry which is preliminary data.</text>
</comment>
<organism evidence="2 3">
    <name type="scientific">Macrostomum lignano</name>
    <dbReference type="NCBI Taxonomy" id="282301"/>
    <lineage>
        <taxon>Eukaryota</taxon>
        <taxon>Metazoa</taxon>
        <taxon>Spiralia</taxon>
        <taxon>Lophotrochozoa</taxon>
        <taxon>Platyhelminthes</taxon>
        <taxon>Rhabditophora</taxon>
        <taxon>Macrostomorpha</taxon>
        <taxon>Macrostomida</taxon>
        <taxon>Macrostomidae</taxon>
        <taxon>Macrostomum</taxon>
    </lineage>
</organism>
<feature type="region of interest" description="Disordered" evidence="1">
    <location>
        <begin position="91"/>
        <end position="112"/>
    </location>
</feature>
<feature type="non-terminal residue" evidence="2">
    <location>
        <position position="1"/>
    </location>
</feature>
<dbReference type="Gene3D" id="3.40.1000.30">
    <property type="match status" value="1"/>
</dbReference>
<evidence type="ECO:0000313" key="3">
    <source>
        <dbReference type="Proteomes" id="UP000215902"/>
    </source>
</evidence>
<evidence type="ECO:0000313" key="2">
    <source>
        <dbReference type="EMBL" id="PAA75742.1"/>
    </source>
</evidence>
<proteinExistence type="predicted"/>
<accession>A0A267FS09</accession>
<dbReference type="AlphaFoldDB" id="A0A267FS09"/>
<gene>
    <name evidence="2" type="ORF">BOX15_Mlig005611g1</name>
</gene>
<name>A0A267FS09_9PLAT</name>
<sequence>KMSNSDFVDIGLEITLAYLAQCTVCCLAACSTMARSHQLPQEVSEICTEDGQLCPSLSRLVADLRPESQFHWLLLTLHCLMAECGFTAAGEDAETEEAEQRSQPDFEDNPDDQSIIKTELDALRVTPQLAGASYSGADQNESARLTHFDLPSSVVQQLRQLGCQPAVSVALRYSYRHRPADQLEGYALLKLLNEGGQVGCHCGVAPADNLPASACASQHLVLARYFGSDPASASVRLLNQRELSMKFKDGSRLESLLSYFTGVTCNDSGEAQVTLGRFLTWVPFSSDWFNSLI</sequence>
<protein>
    <submittedName>
        <fullName evidence="2">Uncharacterized protein</fullName>
    </submittedName>
</protein>
<evidence type="ECO:0000256" key="1">
    <source>
        <dbReference type="SAM" id="MobiDB-lite"/>
    </source>
</evidence>
<dbReference type="Proteomes" id="UP000215902">
    <property type="component" value="Unassembled WGS sequence"/>
</dbReference>